<keyword evidence="3 6" id="KW-1133">Transmembrane helix</keyword>
<comment type="caution">
    <text evidence="7">The sequence shown here is derived from an EMBL/GenBank/DDBJ whole genome shotgun (WGS) entry which is preliminary data.</text>
</comment>
<evidence type="ECO:0000313" key="9">
    <source>
        <dbReference type="Proteomes" id="UP000564964"/>
    </source>
</evidence>
<proteinExistence type="predicted"/>
<reference evidence="7" key="1">
    <citation type="journal article" date="2020" name="bioRxiv">
        <title>A rank-normalized archaeal taxonomy based on genome phylogeny resolves widespread incomplete and uneven classifications.</title>
        <authorList>
            <person name="Rinke C."/>
            <person name="Chuvochina M."/>
            <person name="Mussig A.J."/>
            <person name="Chaumeil P.-A."/>
            <person name="Waite D.W."/>
            <person name="Whitman W.B."/>
            <person name="Parks D.H."/>
            <person name="Hugenholtz P."/>
        </authorList>
    </citation>
    <scope>NUCLEOTIDE SEQUENCE</scope>
    <source>
        <strain evidence="7">UBA10219</strain>
    </source>
</reference>
<feature type="coiled-coil region" evidence="5">
    <location>
        <begin position="32"/>
        <end position="74"/>
    </location>
</feature>
<dbReference type="Proteomes" id="UP000678237">
    <property type="component" value="Unassembled WGS sequence"/>
</dbReference>
<feature type="transmembrane region" description="Helical" evidence="6">
    <location>
        <begin position="130"/>
        <end position="150"/>
    </location>
</feature>
<feature type="transmembrane region" description="Helical" evidence="6">
    <location>
        <begin position="82"/>
        <end position="110"/>
    </location>
</feature>
<evidence type="ECO:0000256" key="1">
    <source>
        <dbReference type="ARBA" id="ARBA00004141"/>
    </source>
</evidence>
<dbReference type="Pfam" id="PF01956">
    <property type="entry name" value="EMC3_TMCO1"/>
    <property type="match status" value="1"/>
</dbReference>
<keyword evidence="4 6" id="KW-0472">Membrane</keyword>
<dbReference type="GO" id="GO:0016020">
    <property type="term" value="C:membrane"/>
    <property type="evidence" value="ECO:0007669"/>
    <property type="project" value="UniProtKB-SubCell"/>
</dbReference>
<keyword evidence="5" id="KW-0175">Coiled coil</keyword>
<organism evidence="7 9">
    <name type="scientific">Candidatus Iainarchaeum sp</name>
    <dbReference type="NCBI Taxonomy" id="3101447"/>
    <lineage>
        <taxon>Archaea</taxon>
        <taxon>Candidatus Iainarchaeota</taxon>
        <taxon>Candidatus Iainarchaeia</taxon>
        <taxon>Candidatus Iainarchaeales</taxon>
        <taxon>Candidatus Iainarchaeaceae</taxon>
        <taxon>Candidatus Iainarchaeum</taxon>
    </lineage>
</organism>
<evidence type="ECO:0000256" key="5">
    <source>
        <dbReference type="SAM" id="Coils"/>
    </source>
</evidence>
<evidence type="ECO:0000256" key="4">
    <source>
        <dbReference type="ARBA" id="ARBA00023136"/>
    </source>
</evidence>
<reference evidence="8" key="2">
    <citation type="submission" date="2021-03" db="EMBL/GenBank/DDBJ databases">
        <authorList>
            <person name="Jaffe A."/>
        </authorList>
    </citation>
    <scope>NUCLEOTIDE SEQUENCE</scope>
    <source>
        <strain evidence="8">RIFCSPLOWO2_01_FULL_58_19</strain>
    </source>
</reference>
<dbReference type="Proteomes" id="UP000564964">
    <property type="component" value="Unassembled WGS sequence"/>
</dbReference>
<accession>A0A7J4JFG8</accession>
<keyword evidence="2 6" id="KW-0812">Transmembrane</keyword>
<dbReference type="AlphaFoldDB" id="A0A7J4JFG8"/>
<evidence type="ECO:0000313" key="7">
    <source>
        <dbReference type="EMBL" id="HIH16513.1"/>
    </source>
</evidence>
<dbReference type="EMBL" id="DUGH01000096">
    <property type="protein sequence ID" value="HIH16513.1"/>
    <property type="molecule type" value="Genomic_DNA"/>
</dbReference>
<sequence length="158" mass="18253">MFDPQVDLALAAVGVSLASNFVQRKVMPKEETKQRQEKIKKHQERMKELANKSDAKSKNELEALEKELMEEMGKMMKGSTRMMMFSMLFIIPLFWFLGEAYKAAVIQLPFPIPWFGENWSVKLYSETNWIGWYVLCSLVTSLALNAALGLREKVLKKK</sequence>
<name>A0A7J4JFG8_9ARCH</name>
<dbReference type="PANTHER" id="PTHR42198:SF1">
    <property type="entry name" value="INTEGRAL MEMBRANE PROTEIN"/>
    <property type="match status" value="1"/>
</dbReference>
<dbReference type="SMART" id="SM01415">
    <property type="entry name" value="DUF106"/>
    <property type="match status" value="1"/>
</dbReference>
<evidence type="ECO:0000256" key="3">
    <source>
        <dbReference type="ARBA" id="ARBA00022989"/>
    </source>
</evidence>
<evidence type="ECO:0000256" key="2">
    <source>
        <dbReference type="ARBA" id="ARBA00022692"/>
    </source>
</evidence>
<dbReference type="PANTHER" id="PTHR42198">
    <property type="entry name" value="INTEGRAL MEMBRANE PROTEIN"/>
    <property type="match status" value="1"/>
</dbReference>
<reference evidence="8" key="3">
    <citation type="submission" date="2021-05" db="EMBL/GenBank/DDBJ databases">
        <title>Protein family content uncovers lineage relationships and bacterial pathway maintenance mechanisms in DPANN archaea.</title>
        <authorList>
            <person name="Castelle C.J."/>
            <person name="Meheust R."/>
            <person name="Jaffe A.L."/>
            <person name="Seitz K."/>
            <person name="Gong X."/>
            <person name="Baker B.J."/>
            <person name="Banfield J.F."/>
        </authorList>
    </citation>
    <scope>NUCLEOTIDE SEQUENCE</scope>
    <source>
        <strain evidence="8">RIFCSPLOWO2_01_FULL_58_19</strain>
    </source>
</reference>
<comment type="subcellular location">
    <subcellularLocation>
        <location evidence="1">Membrane</location>
        <topology evidence="1">Multi-pass membrane protein</topology>
    </subcellularLocation>
</comment>
<dbReference type="InterPro" id="IPR038978">
    <property type="entry name" value="MJ0935"/>
</dbReference>
<gene>
    <name evidence="7" type="ORF">HA252_03865</name>
    <name evidence="8" type="ORF">J4203_04575</name>
</gene>
<evidence type="ECO:0000256" key="6">
    <source>
        <dbReference type="SAM" id="Phobius"/>
    </source>
</evidence>
<protein>
    <submittedName>
        <fullName evidence="7">DUF106 domain-containing protein</fullName>
    </submittedName>
</protein>
<dbReference type="InterPro" id="IPR002809">
    <property type="entry name" value="EMC3/TMCO1"/>
</dbReference>
<evidence type="ECO:0000313" key="8">
    <source>
        <dbReference type="EMBL" id="MBS3063123.1"/>
    </source>
</evidence>
<dbReference type="EMBL" id="JAGVWE010000004">
    <property type="protein sequence ID" value="MBS3063123.1"/>
    <property type="molecule type" value="Genomic_DNA"/>
</dbReference>